<dbReference type="RefSeq" id="WP_090980441.1">
    <property type="nucleotide sequence ID" value="NZ_FOJM01000002.1"/>
</dbReference>
<gene>
    <name evidence="1" type="ORF">SAMN04488511_102240</name>
</gene>
<dbReference type="Proteomes" id="UP000198836">
    <property type="component" value="Unassembled WGS sequence"/>
</dbReference>
<dbReference type="OrthoDB" id="1265092at2"/>
<name>A0A1I0SNP3_9SPHI</name>
<evidence type="ECO:0000313" key="1">
    <source>
        <dbReference type="EMBL" id="SFA41092.1"/>
    </source>
</evidence>
<organism evidence="1 2">
    <name type="scientific">Pedobacter suwonensis</name>
    <dbReference type="NCBI Taxonomy" id="332999"/>
    <lineage>
        <taxon>Bacteria</taxon>
        <taxon>Pseudomonadati</taxon>
        <taxon>Bacteroidota</taxon>
        <taxon>Sphingobacteriia</taxon>
        <taxon>Sphingobacteriales</taxon>
        <taxon>Sphingobacteriaceae</taxon>
        <taxon>Pedobacter</taxon>
    </lineage>
</organism>
<reference evidence="2" key="1">
    <citation type="submission" date="2016-10" db="EMBL/GenBank/DDBJ databases">
        <authorList>
            <person name="Varghese N."/>
            <person name="Submissions S."/>
        </authorList>
    </citation>
    <scope>NUCLEOTIDE SEQUENCE [LARGE SCALE GENOMIC DNA]</scope>
    <source>
        <strain evidence="2">DSM 18130</strain>
    </source>
</reference>
<evidence type="ECO:0000313" key="2">
    <source>
        <dbReference type="Proteomes" id="UP000198836"/>
    </source>
</evidence>
<dbReference type="EMBL" id="FOJM01000002">
    <property type="protein sequence ID" value="SFA41092.1"/>
    <property type="molecule type" value="Genomic_DNA"/>
</dbReference>
<keyword evidence="2" id="KW-1185">Reference proteome</keyword>
<sequence>MKKIRTNKIAVFLPVVMLLMLTGLMCAAQKSIRDESMVNQQERMVFKQWDRSKFTPTSGWLGINPYYWLTWGLHPNYPKTDLRPLAGAGPQFQRLSLAGLQKDADRSYEIHSDSLAKVAKEEILGHSGLLSVADPLWLLYYAHQLKPVTDFDPLHALKGLSAGIKAKLIGEGSYEWYNGEMKMLAERLDMTRKSNQDRGARILSYHGMLMDYRKLMGIWSTRVSTAGRFISQGLLQKKLKARETLIEKWTENSDVEIAKEVLRRRKY</sequence>
<dbReference type="STRING" id="332999.SAMN04488511_102240"/>
<accession>A0A1I0SNP3</accession>
<dbReference type="AlphaFoldDB" id="A0A1I0SNP3"/>
<proteinExistence type="predicted"/>
<protein>
    <submittedName>
        <fullName evidence="1">Uncharacterized protein</fullName>
    </submittedName>
</protein>